<organism evidence="1 2">
    <name type="scientific">Nitrosotalea devaniterrae</name>
    <dbReference type="NCBI Taxonomy" id="1078905"/>
    <lineage>
        <taxon>Archaea</taxon>
        <taxon>Nitrososphaerota</taxon>
        <taxon>Nitrososphaeria</taxon>
        <taxon>Nitrosotaleales</taxon>
        <taxon>Nitrosotaleaceae</taxon>
        <taxon>Nitrosotalea</taxon>
    </lineage>
</organism>
<sequence length="86" mass="9675">MSVDISLPNFIECKTILPNACWVEAQNDQKDTILLVSVPCEDVSSIITIDTNGKRSEMCFAIGSVVKIEDNKLYYNKNRLEDCDSE</sequence>
<name>A0A128A492_9ARCH</name>
<dbReference type="Proteomes" id="UP000196239">
    <property type="component" value="Chromosome 1"/>
</dbReference>
<keyword evidence="2" id="KW-1185">Reference proteome</keyword>
<proteinExistence type="predicted"/>
<evidence type="ECO:0000313" key="1">
    <source>
        <dbReference type="EMBL" id="CUR52169.1"/>
    </source>
</evidence>
<gene>
    <name evidence="1" type="ORF">NDEV_1404</name>
</gene>
<dbReference type="KEGG" id="ndv:NDEV_1404"/>
<reference evidence="2" key="1">
    <citation type="submission" date="2015-10" db="EMBL/GenBank/DDBJ databases">
        <authorList>
            <person name="Lehtovirta-Morley L.E."/>
            <person name="Vieille C."/>
        </authorList>
    </citation>
    <scope>NUCLEOTIDE SEQUENCE [LARGE SCALE GENOMIC DNA]</scope>
</reference>
<protein>
    <submittedName>
        <fullName evidence="1">Uncharacterized protein</fullName>
    </submittedName>
</protein>
<accession>A0A128A492</accession>
<dbReference type="AlphaFoldDB" id="A0A128A492"/>
<evidence type="ECO:0000313" key="2">
    <source>
        <dbReference type="Proteomes" id="UP000196239"/>
    </source>
</evidence>
<dbReference type="EMBL" id="LN890280">
    <property type="protein sequence ID" value="CUR52169.1"/>
    <property type="molecule type" value="Genomic_DNA"/>
</dbReference>